<feature type="domain" description="Ketopantoate reductase C-terminal" evidence="6">
    <location>
        <begin position="186"/>
        <end position="307"/>
    </location>
</feature>
<comment type="caution">
    <text evidence="7">The sequence shown here is derived from an EMBL/GenBank/DDBJ whole genome shotgun (WGS) entry which is preliminary data.</text>
</comment>
<evidence type="ECO:0000256" key="4">
    <source>
        <dbReference type="RuleBase" id="RU362068"/>
    </source>
</evidence>
<dbReference type="NCBIfam" id="NF004887">
    <property type="entry name" value="PRK06249.1"/>
    <property type="match status" value="1"/>
</dbReference>
<dbReference type="NCBIfam" id="TIGR00745">
    <property type="entry name" value="apbA_panE"/>
    <property type="match status" value="1"/>
</dbReference>
<dbReference type="InterPro" id="IPR008927">
    <property type="entry name" value="6-PGluconate_DH-like_C_sf"/>
</dbReference>
<evidence type="ECO:0000256" key="1">
    <source>
        <dbReference type="ARBA" id="ARBA00007870"/>
    </source>
</evidence>
<dbReference type="InterPro" id="IPR051402">
    <property type="entry name" value="KPR-Related"/>
</dbReference>
<evidence type="ECO:0000256" key="2">
    <source>
        <dbReference type="ARBA" id="ARBA00022857"/>
    </source>
</evidence>
<dbReference type="Gene3D" id="3.40.50.720">
    <property type="entry name" value="NAD(P)-binding Rossmann-like Domain"/>
    <property type="match status" value="1"/>
</dbReference>
<organism evidence="7 8">
    <name type="scientific">Tychonema bourrellyi FEM_GT703</name>
    <dbReference type="NCBI Taxonomy" id="2040638"/>
    <lineage>
        <taxon>Bacteria</taxon>
        <taxon>Bacillati</taxon>
        <taxon>Cyanobacteriota</taxon>
        <taxon>Cyanophyceae</taxon>
        <taxon>Oscillatoriophycideae</taxon>
        <taxon>Oscillatoriales</taxon>
        <taxon>Microcoleaceae</taxon>
        <taxon>Tychonema</taxon>
    </lineage>
</organism>
<dbReference type="InterPro" id="IPR003710">
    <property type="entry name" value="ApbA"/>
</dbReference>
<keyword evidence="2 4" id="KW-0521">NADP</keyword>
<comment type="function">
    <text evidence="4">Catalyzes the NADPH-dependent reduction of ketopantoate into pantoic acid.</text>
</comment>
<name>A0A2G4F3Y9_9CYAN</name>
<accession>A0A2G4F3Y9</accession>
<dbReference type="FunFam" id="1.10.1040.10:FF:000017">
    <property type="entry name" value="2-dehydropantoate 2-reductase"/>
    <property type="match status" value="1"/>
</dbReference>
<keyword evidence="4" id="KW-0566">Pantothenate biosynthesis</keyword>
<comment type="pathway">
    <text evidence="4">Cofactor biosynthesis; (R)-pantothenate biosynthesis; (R)-pantoate from 3-methyl-2-oxobutanoate: step 2/2.</text>
</comment>
<keyword evidence="3 4" id="KW-0560">Oxidoreductase</keyword>
<dbReference type="Gene3D" id="1.10.1040.10">
    <property type="entry name" value="N-(1-d-carboxylethyl)-l-norvaline Dehydrogenase, domain 2"/>
    <property type="match status" value="1"/>
</dbReference>
<dbReference type="GO" id="GO:0015940">
    <property type="term" value="P:pantothenate biosynthetic process"/>
    <property type="evidence" value="ECO:0007669"/>
    <property type="project" value="UniProtKB-UniPathway"/>
</dbReference>
<dbReference type="EMBL" id="NXIB02000020">
    <property type="protein sequence ID" value="PHX56458.1"/>
    <property type="molecule type" value="Genomic_DNA"/>
</dbReference>
<dbReference type="EC" id="1.1.1.169" evidence="4"/>
<dbReference type="Pfam" id="PF08546">
    <property type="entry name" value="ApbA_C"/>
    <property type="match status" value="1"/>
</dbReference>
<feature type="domain" description="Ketopantoate reductase N-terminal" evidence="5">
    <location>
        <begin position="8"/>
        <end position="155"/>
    </location>
</feature>
<evidence type="ECO:0000313" key="8">
    <source>
        <dbReference type="Proteomes" id="UP000226442"/>
    </source>
</evidence>
<comment type="similarity">
    <text evidence="1 4">Belongs to the ketopantoate reductase family.</text>
</comment>
<dbReference type="GO" id="GO:0008677">
    <property type="term" value="F:2-dehydropantoate 2-reductase activity"/>
    <property type="evidence" value="ECO:0007669"/>
    <property type="project" value="UniProtKB-EC"/>
</dbReference>
<keyword evidence="8" id="KW-1185">Reference proteome</keyword>
<dbReference type="Proteomes" id="UP000226442">
    <property type="component" value="Unassembled WGS sequence"/>
</dbReference>
<gene>
    <name evidence="7" type="ORF">CP500_005510</name>
</gene>
<dbReference type="RefSeq" id="WP_096828677.1">
    <property type="nucleotide sequence ID" value="NZ_NXIB02000020.1"/>
</dbReference>
<dbReference type="PANTHER" id="PTHR21708">
    <property type="entry name" value="PROBABLE 2-DEHYDROPANTOATE 2-REDUCTASE"/>
    <property type="match status" value="1"/>
</dbReference>
<dbReference type="GO" id="GO:0005737">
    <property type="term" value="C:cytoplasm"/>
    <property type="evidence" value="ECO:0007669"/>
    <property type="project" value="TreeGrafter"/>
</dbReference>
<reference evidence="7" key="1">
    <citation type="submission" date="2017-10" db="EMBL/GenBank/DDBJ databases">
        <title>Draft genome sequence of the planktic cyanobacteria Tychonema bourrellyi isolated from alpine lentic freshwater.</title>
        <authorList>
            <person name="Tett A."/>
            <person name="Armanini F."/>
            <person name="Asnicar F."/>
            <person name="Boscaini A."/>
            <person name="Pasolli E."/>
            <person name="Zolfo M."/>
            <person name="Donati C."/>
            <person name="Salmaso N."/>
            <person name="Segata N."/>
        </authorList>
    </citation>
    <scope>NUCLEOTIDE SEQUENCE</scope>
    <source>
        <strain evidence="7">FEM_GT703</strain>
    </source>
</reference>
<dbReference type="Pfam" id="PF02558">
    <property type="entry name" value="ApbA"/>
    <property type="match status" value="1"/>
</dbReference>
<evidence type="ECO:0000256" key="3">
    <source>
        <dbReference type="ARBA" id="ARBA00023002"/>
    </source>
</evidence>
<dbReference type="SUPFAM" id="SSF48179">
    <property type="entry name" value="6-phosphogluconate dehydrogenase C-terminal domain-like"/>
    <property type="match status" value="1"/>
</dbReference>
<dbReference type="OrthoDB" id="9793586at2"/>
<evidence type="ECO:0000313" key="7">
    <source>
        <dbReference type="EMBL" id="PHX56458.1"/>
    </source>
</evidence>
<dbReference type="InterPro" id="IPR013752">
    <property type="entry name" value="KPA_reductase"/>
</dbReference>
<comment type="catalytic activity">
    <reaction evidence="4">
        <text>(R)-pantoate + NADP(+) = 2-dehydropantoate + NADPH + H(+)</text>
        <dbReference type="Rhea" id="RHEA:16233"/>
        <dbReference type="ChEBI" id="CHEBI:11561"/>
        <dbReference type="ChEBI" id="CHEBI:15378"/>
        <dbReference type="ChEBI" id="CHEBI:15980"/>
        <dbReference type="ChEBI" id="CHEBI:57783"/>
        <dbReference type="ChEBI" id="CHEBI:58349"/>
        <dbReference type="EC" id="1.1.1.169"/>
    </reaction>
</comment>
<evidence type="ECO:0000259" key="5">
    <source>
        <dbReference type="Pfam" id="PF02558"/>
    </source>
</evidence>
<dbReference type="AlphaFoldDB" id="A0A2G4F3Y9"/>
<protein>
    <recommendedName>
        <fullName evidence="4">2-dehydropantoate 2-reductase</fullName>
        <ecNumber evidence="4">1.1.1.169</ecNumber>
    </recommendedName>
    <alternativeName>
        <fullName evidence="4">Ketopantoate reductase</fullName>
    </alternativeName>
</protein>
<dbReference type="SUPFAM" id="SSF51735">
    <property type="entry name" value="NAD(P)-binding Rossmann-fold domains"/>
    <property type="match status" value="1"/>
</dbReference>
<sequence length="324" mass="36610">MPNRNRNYAIVGTGAVGGFYGAKLQKAGLEVNFLLRSDYEHVKKHGLIVESPEGDFTLPQVRGYHDSRKMPKFDVVIVGLKTTQNHFLPKILPDLLKDNGVVLVLQNGLNIETEIAKIVGAERVIGGLCFLCSYKVSPGHICHLDYGTITLGEYTEDYKYIGITNRLHQIANDFKSAEIPINLSADLLLSRWKKLVWNIPYNGLSVVLNARTDELMANPDTLILVEQIMREVVAGAKSCDRIIPDEFIPHMLDHTHKMKPYRTSMKIDYDESRPLELEAIFGNPIRAAEQAGIKLPQIEVLYRMLKFVDAENQEAERKRQLLSL</sequence>
<proteinExistence type="inferred from homology"/>
<dbReference type="InterPro" id="IPR036291">
    <property type="entry name" value="NAD(P)-bd_dom_sf"/>
</dbReference>
<dbReference type="UniPathway" id="UPA00028">
    <property type="reaction ID" value="UER00004"/>
</dbReference>
<evidence type="ECO:0000259" key="6">
    <source>
        <dbReference type="Pfam" id="PF08546"/>
    </source>
</evidence>
<dbReference type="InterPro" id="IPR013328">
    <property type="entry name" value="6PGD_dom2"/>
</dbReference>
<dbReference type="PANTHER" id="PTHR21708:SF26">
    <property type="entry name" value="2-DEHYDROPANTOATE 2-REDUCTASE"/>
    <property type="match status" value="1"/>
</dbReference>
<dbReference type="InterPro" id="IPR013332">
    <property type="entry name" value="KPR_N"/>
</dbReference>